<dbReference type="AlphaFoldDB" id="A0A2S6N2Z8"/>
<comment type="caution">
    <text evidence="1">The sequence shown here is derived from an EMBL/GenBank/DDBJ whole genome shotgun (WGS) entry which is preliminary data.</text>
</comment>
<dbReference type="OrthoDB" id="8480720at2"/>
<sequence length="140" mass="15148">MAERRVFKPQTGPVARAFEKAWCEHCSRHGDPSDASGCWILFAAAIYDAEAPDYPEAWVIGEDGPECRAFEARPFPPDSPDHPDYGRGFLDAVAGEIVPLDAGFYYCCGFSAGLHAQAVFDRAHVLVARGGVGIFAEGAR</sequence>
<accession>A0A2S6N2Z8</accession>
<protein>
    <submittedName>
        <fullName evidence="1">Uncharacterized protein</fullName>
    </submittedName>
</protein>
<gene>
    <name evidence="1" type="ORF">CCR94_16445</name>
</gene>
<evidence type="ECO:0000313" key="2">
    <source>
        <dbReference type="Proteomes" id="UP000239089"/>
    </source>
</evidence>
<keyword evidence="2" id="KW-1185">Reference proteome</keyword>
<dbReference type="EMBL" id="NHSJ01000100">
    <property type="protein sequence ID" value="PPQ28979.1"/>
    <property type="molecule type" value="Genomic_DNA"/>
</dbReference>
<evidence type="ECO:0000313" key="1">
    <source>
        <dbReference type="EMBL" id="PPQ28979.1"/>
    </source>
</evidence>
<proteinExistence type="predicted"/>
<dbReference type="RefSeq" id="WP_104508936.1">
    <property type="nucleotide sequence ID" value="NZ_JACIGC010000011.1"/>
</dbReference>
<name>A0A2S6N2Z8_9HYPH</name>
<organism evidence="1 2">
    <name type="scientific">Rhodoblastus sphagnicola</name>
    <dbReference type="NCBI Taxonomy" id="333368"/>
    <lineage>
        <taxon>Bacteria</taxon>
        <taxon>Pseudomonadati</taxon>
        <taxon>Pseudomonadota</taxon>
        <taxon>Alphaproteobacteria</taxon>
        <taxon>Hyphomicrobiales</taxon>
        <taxon>Rhodoblastaceae</taxon>
        <taxon>Rhodoblastus</taxon>
    </lineage>
</organism>
<reference evidence="1 2" key="1">
    <citation type="journal article" date="2018" name="Arch. Microbiol.">
        <title>New insights into the metabolic potential of the phototrophic purple bacterium Rhodopila globiformis DSM 161(T) from its draft genome sequence and evidence for a vanadium-dependent nitrogenase.</title>
        <authorList>
            <person name="Imhoff J.F."/>
            <person name="Rahn T."/>
            <person name="Kunzel S."/>
            <person name="Neulinger S.C."/>
        </authorList>
    </citation>
    <scope>NUCLEOTIDE SEQUENCE [LARGE SCALE GENOMIC DNA]</scope>
    <source>
        <strain evidence="1 2">DSM 16996</strain>
    </source>
</reference>
<dbReference type="Proteomes" id="UP000239089">
    <property type="component" value="Unassembled WGS sequence"/>
</dbReference>